<name>A0A2T4UDI6_9ACTN</name>
<evidence type="ECO:0000313" key="1">
    <source>
        <dbReference type="EMBL" id="PTL55570.1"/>
    </source>
</evidence>
<reference evidence="1 2" key="1">
    <citation type="submission" date="2018-03" db="EMBL/GenBank/DDBJ databases">
        <title>Aquarubrobacter algicola gen. nov., sp. nov., a novel actinobacterium isolated from shallow eutrophic lake during the end of cyanobacterial harmful algal blooms.</title>
        <authorList>
            <person name="Chun S.J."/>
        </authorList>
    </citation>
    <scope>NUCLEOTIDE SEQUENCE [LARGE SCALE GENOMIC DNA]</scope>
    <source>
        <strain evidence="1 2">Seoho-28</strain>
    </source>
</reference>
<dbReference type="EMBL" id="PYYB01000003">
    <property type="protein sequence ID" value="PTL55570.1"/>
    <property type="molecule type" value="Genomic_DNA"/>
</dbReference>
<dbReference type="AlphaFoldDB" id="A0A2T4UDI6"/>
<comment type="caution">
    <text evidence="1">The sequence shown here is derived from an EMBL/GenBank/DDBJ whole genome shotgun (WGS) entry which is preliminary data.</text>
</comment>
<proteinExistence type="predicted"/>
<keyword evidence="2" id="KW-1185">Reference proteome</keyword>
<accession>A0A2T4UDI6</accession>
<protein>
    <submittedName>
        <fullName evidence="1">Uncharacterized protein</fullName>
    </submittedName>
</protein>
<dbReference type="Proteomes" id="UP000240739">
    <property type="component" value="Unassembled WGS sequence"/>
</dbReference>
<gene>
    <name evidence="1" type="ORF">C7Y72_18160</name>
</gene>
<evidence type="ECO:0000313" key="2">
    <source>
        <dbReference type="Proteomes" id="UP000240739"/>
    </source>
</evidence>
<organism evidence="1 2">
    <name type="scientific">Paraconexibacter algicola</name>
    <dbReference type="NCBI Taxonomy" id="2133960"/>
    <lineage>
        <taxon>Bacteria</taxon>
        <taxon>Bacillati</taxon>
        <taxon>Actinomycetota</taxon>
        <taxon>Thermoleophilia</taxon>
        <taxon>Solirubrobacterales</taxon>
        <taxon>Paraconexibacteraceae</taxon>
        <taxon>Paraconexibacter</taxon>
    </lineage>
</organism>
<sequence length="86" mass="10011">MWQTARVRCDDETWAQWRQLLGQRSVAEALGAHVAGEVLRAERRRASQAELDDQEVLEMLERVEDAQATLAVLMESLQYRIQPKRF</sequence>